<evidence type="ECO:0000313" key="4">
    <source>
        <dbReference type="Proteomes" id="UP000189956"/>
    </source>
</evidence>
<accession>A0A1T4NNR1</accession>
<gene>
    <name evidence="3" type="ORF">SAMN02745205_01954</name>
</gene>
<keyword evidence="3" id="KW-0808">Transferase</keyword>
<feature type="domain" description="Histidine kinase/HSP90-like ATPase" evidence="2">
    <location>
        <begin position="689"/>
        <end position="791"/>
    </location>
</feature>
<feature type="region of interest" description="Disordered" evidence="1">
    <location>
        <begin position="537"/>
        <end position="561"/>
    </location>
</feature>
<dbReference type="InterPro" id="IPR036890">
    <property type="entry name" value="HATPase_C_sf"/>
</dbReference>
<dbReference type="Pfam" id="PF13589">
    <property type="entry name" value="HATPase_c_3"/>
    <property type="match status" value="1"/>
</dbReference>
<sequence>MGETLNFKVSTGLKSILGQDLITDDYVAILELVKNSYDAGARKVIITFESDSIIIADDGKGMTLDDIRDKWLFIAYSAKKAASESSYRDHLRRHYAGAKGIGRMSCDRLGKKLILETCHEKGEFERLYIDWSLFEQDQNKEFAEIGLPHQTSEREPIFPNSAVTGTRLQLFELRKVWDREDKKRLRRSLEKMINPFSEIDDFEIVVISENDKFQDTRETEDYNKINGPIKNNIREILEIKTTEIKSWTTKEHIHTRVSDRGELMYEIFEPNPYDHVKEATISLFYLNRAAKVNFSRRMGVTPTQYGSIFLFRNNFRILPYGDVGDDSFGLDRRAMQGYNRYIGTRDLFGRIDLHTDDLERFKEVSSRNAGLIDNKASRELFEYFEITHRRLERYVAGVLWGDKFLSREYFKSMADADKARKELQNNERESETTSHLYHSPGSRVDFMQLVRSLAQDKNITIVRYNEALANIVSNAKEYELLQDKLLADFEDLANKTSSQSLKQSLSNAKATLEQLAQHKAELEQQLKDAEVRRNAAERLAKESQKQKEEADKKKQEAEKERDAQIVKNQYLSSVRNTSKEVEDIVHTILISSTNLSSIINLVSMSLEELGVHQAELSQQLDRARFQIERIVKLASMVTKADSALLREASRVDLKEYIREYLDNFRASLNISIVDKSNGELLKRLPLLELSVVLDNLVSNAVKADAKKLLVIFHSTDDRAISIDFADDGCGVDLALFTPKTIFEEGVTNRRGGSGIGLSTIKEQMKRNLNGDIEFLGNGLHFPTGATFRLILK</sequence>
<protein>
    <submittedName>
        <fullName evidence="3">Signal transduction histidine kinase</fullName>
    </submittedName>
</protein>
<dbReference type="Proteomes" id="UP000189956">
    <property type="component" value="Unassembled WGS sequence"/>
</dbReference>
<evidence type="ECO:0000259" key="2">
    <source>
        <dbReference type="Pfam" id="PF02518"/>
    </source>
</evidence>
<dbReference type="AlphaFoldDB" id="A0A1T4NNR1"/>
<dbReference type="GO" id="GO:0016301">
    <property type="term" value="F:kinase activity"/>
    <property type="evidence" value="ECO:0007669"/>
    <property type="project" value="UniProtKB-KW"/>
</dbReference>
<dbReference type="Gene3D" id="3.30.565.10">
    <property type="entry name" value="Histidine kinase-like ATPase, C-terminal domain"/>
    <property type="match status" value="2"/>
</dbReference>
<dbReference type="SUPFAM" id="SSF55874">
    <property type="entry name" value="ATPase domain of HSP90 chaperone/DNA topoisomerase II/histidine kinase"/>
    <property type="match status" value="2"/>
</dbReference>
<keyword evidence="3" id="KW-0418">Kinase</keyword>
<proteinExistence type="predicted"/>
<reference evidence="3 4" key="1">
    <citation type="submission" date="2017-02" db="EMBL/GenBank/DDBJ databases">
        <authorList>
            <person name="Peterson S.W."/>
        </authorList>
    </citation>
    <scope>NUCLEOTIDE SEQUENCE [LARGE SCALE GENOMIC DNA]</scope>
    <source>
        <strain evidence="3 4">ATCC 700135</strain>
    </source>
</reference>
<name>A0A1T4NNR1_PORCN</name>
<dbReference type="RefSeq" id="WP_025839595.1">
    <property type="nucleotide sequence ID" value="NZ_FUWL01000024.1"/>
</dbReference>
<organism evidence="3 4">
    <name type="scientific">Porphyromonas cangingivalis</name>
    <dbReference type="NCBI Taxonomy" id="36874"/>
    <lineage>
        <taxon>Bacteria</taxon>
        <taxon>Pseudomonadati</taxon>
        <taxon>Bacteroidota</taxon>
        <taxon>Bacteroidia</taxon>
        <taxon>Bacteroidales</taxon>
        <taxon>Porphyromonadaceae</taxon>
        <taxon>Porphyromonas</taxon>
    </lineage>
</organism>
<dbReference type="InterPro" id="IPR003594">
    <property type="entry name" value="HATPase_dom"/>
</dbReference>
<dbReference type="EMBL" id="FUWL01000024">
    <property type="protein sequence ID" value="SJZ80931.1"/>
    <property type="molecule type" value="Genomic_DNA"/>
</dbReference>
<evidence type="ECO:0000256" key="1">
    <source>
        <dbReference type="SAM" id="MobiDB-lite"/>
    </source>
</evidence>
<dbReference type="Pfam" id="PF02518">
    <property type="entry name" value="HATPase_c"/>
    <property type="match status" value="1"/>
</dbReference>
<evidence type="ECO:0000313" key="3">
    <source>
        <dbReference type="EMBL" id="SJZ80931.1"/>
    </source>
</evidence>